<accession>A0A918JPQ0</accession>
<dbReference type="Gene3D" id="2.60.120.10">
    <property type="entry name" value="Jelly Rolls"/>
    <property type="match status" value="1"/>
</dbReference>
<dbReference type="SUPFAM" id="SSF51197">
    <property type="entry name" value="Clavaminate synthase-like"/>
    <property type="match status" value="1"/>
</dbReference>
<dbReference type="SMART" id="SM00558">
    <property type="entry name" value="JmjC"/>
    <property type="match status" value="1"/>
</dbReference>
<dbReference type="PANTHER" id="PTHR12461:SF105">
    <property type="entry name" value="HYPOXIA-INDUCIBLE FACTOR 1-ALPHA INHIBITOR"/>
    <property type="match status" value="1"/>
</dbReference>
<protein>
    <submittedName>
        <fullName evidence="2">Cupin</fullName>
    </submittedName>
</protein>
<keyword evidence="3" id="KW-1185">Reference proteome</keyword>
<organism evidence="2 3">
    <name type="scientific">Alteromonas halophila</name>
    <dbReference type="NCBI Taxonomy" id="516698"/>
    <lineage>
        <taxon>Bacteria</taxon>
        <taxon>Pseudomonadati</taxon>
        <taxon>Pseudomonadota</taxon>
        <taxon>Gammaproteobacteria</taxon>
        <taxon>Alteromonadales</taxon>
        <taxon>Alteromonadaceae</taxon>
        <taxon>Alteromonas/Salinimonas group</taxon>
        <taxon>Alteromonas</taxon>
    </lineage>
</organism>
<evidence type="ECO:0000313" key="3">
    <source>
        <dbReference type="Proteomes" id="UP000631300"/>
    </source>
</evidence>
<feature type="domain" description="JmjC" evidence="1">
    <location>
        <begin position="104"/>
        <end position="273"/>
    </location>
</feature>
<proteinExistence type="predicted"/>
<dbReference type="PANTHER" id="PTHR12461">
    <property type="entry name" value="HYPOXIA-INDUCIBLE FACTOR 1 ALPHA INHIBITOR-RELATED"/>
    <property type="match status" value="1"/>
</dbReference>
<gene>
    <name evidence="2" type="ORF">GCM10007391_26620</name>
</gene>
<reference evidence="2" key="2">
    <citation type="submission" date="2020-09" db="EMBL/GenBank/DDBJ databases">
        <authorList>
            <person name="Sun Q."/>
            <person name="Kim S."/>
        </authorList>
    </citation>
    <scope>NUCLEOTIDE SEQUENCE</scope>
    <source>
        <strain evidence="2">KCTC 22164</strain>
    </source>
</reference>
<evidence type="ECO:0000313" key="2">
    <source>
        <dbReference type="EMBL" id="GGW90980.1"/>
    </source>
</evidence>
<dbReference type="InterPro" id="IPR003347">
    <property type="entry name" value="JmjC_dom"/>
</dbReference>
<dbReference type="RefSeq" id="WP_189407229.1">
    <property type="nucleotide sequence ID" value="NZ_BMXP01000007.1"/>
</dbReference>
<dbReference type="InterPro" id="IPR014710">
    <property type="entry name" value="RmlC-like_jellyroll"/>
</dbReference>
<comment type="caution">
    <text evidence="2">The sequence shown here is derived from an EMBL/GenBank/DDBJ whole genome shotgun (WGS) entry which is preliminary data.</text>
</comment>
<evidence type="ECO:0000259" key="1">
    <source>
        <dbReference type="PROSITE" id="PS51184"/>
    </source>
</evidence>
<name>A0A918JPQ0_9ALTE</name>
<reference evidence="2" key="1">
    <citation type="journal article" date="2014" name="Int. J. Syst. Evol. Microbiol.">
        <title>Complete genome sequence of Corynebacterium casei LMG S-19264T (=DSM 44701T), isolated from a smear-ripened cheese.</title>
        <authorList>
            <consortium name="US DOE Joint Genome Institute (JGI-PGF)"/>
            <person name="Walter F."/>
            <person name="Albersmeier A."/>
            <person name="Kalinowski J."/>
            <person name="Ruckert C."/>
        </authorList>
    </citation>
    <scope>NUCLEOTIDE SEQUENCE</scope>
    <source>
        <strain evidence="2">KCTC 22164</strain>
    </source>
</reference>
<dbReference type="EMBL" id="BMXP01000007">
    <property type="protein sequence ID" value="GGW90980.1"/>
    <property type="molecule type" value="Genomic_DNA"/>
</dbReference>
<dbReference type="PROSITE" id="PS51184">
    <property type="entry name" value="JMJC"/>
    <property type="match status" value="1"/>
</dbReference>
<sequence>MASQHSLHPSALPEPAEYHNVTPDVFVREIEPAYKPAVLKGYAQHWPVVAEAKQSALMVADYLKNENSQQGVKHITLPEHGRMFYSDDMRGMNFSVDNTDISTAISAMLSPDQTRPSCIQSTDVKTHFPALLKSIDNPLVPQIPPHIWIGNALRVAPHFDEAHNIAVVVAGRRRFTLFPPGQIENLYVGQLEYTPAGQPISLVDINEPDLARFPRYEEAFRHGLSAELEPGDAIYIPTPWWHAVESLSPFNVLVNYWWSNRYLSSMLPFPMLMHTLQSLNSMPDSERDAWVAMLSYYMNNNSNNDTKFAHIPKASRGILDDPGQTTHRLIHRWLGSQL</sequence>
<dbReference type="InterPro" id="IPR041667">
    <property type="entry name" value="Cupin_8"/>
</dbReference>
<dbReference type="AlphaFoldDB" id="A0A918JPQ0"/>
<dbReference type="Pfam" id="PF13621">
    <property type="entry name" value="Cupin_8"/>
    <property type="match status" value="1"/>
</dbReference>
<dbReference type="Proteomes" id="UP000631300">
    <property type="component" value="Unassembled WGS sequence"/>
</dbReference>